<gene>
    <name evidence="2" type="ORF">F2P81_004793</name>
</gene>
<name>A0A6A4T7D9_SCOMX</name>
<dbReference type="Proteomes" id="UP000438429">
    <property type="component" value="Unassembled WGS sequence"/>
</dbReference>
<sequence length="88" mass="10282">MGRKKRCTSGEAGWQRTRRCCCGGTPNRDVAPMQRRNEGHRRGGSHNTLHVLQQQGPCQFDFYIEIQIYQSGKYCRERGKWSDTLFCR</sequence>
<organism evidence="2 3">
    <name type="scientific">Scophthalmus maximus</name>
    <name type="common">Turbot</name>
    <name type="synonym">Psetta maxima</name>
    <dbReference type="NCBI Taxonomy" id="52904"/>
    <lineage>
        <taxon>Eukaryota</taxon>
        <taxon>Metazoa</taxon>
        <taxon>Chordata</taxon>
        <taxon>Craniata</taxon>
        <taxon>Vertebrata</taxon>
        <taxon>Euteleostomi</taxon>
        <taxon>Actinopterygii</taxon>
        <taxon>Neopterygii</taxon>
        <taxon>Teleostei</taxon>
        <taxon>Neoteleostei</taxon>
        <taxon>Acanthomorphata</taxon>
        <taxon>Carangaria</taxon>
        <taxon>Pleuronectiformes</taxon>
        <taxon>Pleuronectoidei</taxon>
        <taxon>Scophthalmidae</taxon>
        <taxon>Scophthalmus</taxon>
    </lineage>
</organism>
<dbReference type="EMBL" id="VEVO01000004">
    <property type="protein sequence ID" value="KAF0043456.1"/>
    <property type="molecule type" value="Genomic_DNA"/>
</dbReference>
<feature type="region of interest" description="Disordered" evidence="1">
    <location>
        <begin position="26"/>
        <end position="46"/>
    </location>
</feature>
<protein>
    <submittedName>
        <fullName evidence="2">Uncharacterized protein</fullName>
    </submittedName>
</protein>
<proteinExistence type="predicted"/>
<evidence type="ECO:0000313" key="3">
    <source>
        <dbReference type="Proteomes" id="UP000438429"/>
    </source>
</evidence>
<reference evidence="2 3" key="1">
    <citation type="submission" date="2019-06" db="EMBL/GenBank/DDBJ databases">
        <title>Draft genomes of female and male turbot (Scophthalmus maximus).</title>
        <authorList>
            <person name="Xu H."/>
            <person name="Xu X.-W."/>
            <person name="Shao C."/>
            <person name="Chen S."/>
        </authorList>
    </citation>
    <scope>NUCLEOTIDE SEQUENCE [LARGE SCALE GENOMIC DNA]</scope>
    <source>
        <strain evidence="2">Ysfricsl-2016a</strain>
        <tissue evidence="2">Blood</tissue>
    </source>
</reference>
<dbReference type="AlphaFoldDB" id="A0A6A4T7D9"/>
<comment type="caution">
    <text evidence="2">The sequence shown here is derived from an EMBL/GenBank/DDBJ whole genome shotgun (WGS) entry which is preliminary data.</text>
</comment>
<accession>A0A6A4T7D9</accession>
<evidence type="ECO:0000256" key="1">
    <source>
        <dbReference type="SAM" id="MobiDB-lite"/>
    </source>
</evidence>
<evidence type="ECO:0000313" key="2">
    <source>
        <dbReference type="EMBL" id="KAF0043456.1"/>
    </source>
</evidence>